<gene>
    <name evidence="2" type="ORF">PPAR1163_LOCUS22868</name>
</gene>
<evidence type="ECO:0000313" key="2">
    <source>
        <dbReference type="EMBL" id="CAD9264482.1"/>
    </source>
</evidence>
<feature type="compositionally biased region" description="Low complexity" evidence="1">
    <location>
        <begin position="92"/>
        <end position="101"/>
    </location>
</feature>
<sequence>MLSLEQRSGCPRLPRPNLNGTVRAALVKRATRVLHEAVGDLLPQDGSGVVDARVYAREGYSALYNTVTRYISPAVRPNPFDAPETDAEEAAPKAVPAPAAPAKDGEAAAAVGDKAAPLPAAAAASSSVSGLVFTGSDLAMDGFDGDLSGSYLCLNYLAGYGPLEVFVQGRDIVKDLAQWS</sequence>
<dbReference type="AlphaFoldDB" id="A0A7S1XXM3"/>
<feature type="region of interest" description="Disordered" evidence="1">
    <location>
        <begin position="78"/>
        <end position="101"/>
    </location>
</feature>
<reference evidence="2" key="1">
    <citation type="submission" date="2021-01" db="EMBL/GenBank/DDBJ databases">
        <authorList>
            <person name="Corre E."/>
            <person name="Pelletier E."/>
            <person name="Niang G."/>
            <person name="Scheremetjew M."/>
            <person name="Finn R."/>
            <person name="Kale V."/>
            <person name="Holt S."/>
            <person name="Cochrane G."/>
            <person name="Meng A."/>
            <person name="Brown T."/>
            <person name="Cohen L."/>
        </authorList>
    </citation>
    <scope>NUCLEOTIDE SEQUENCE</scope>
    <source>
        <strain evidence="2">CCMP2877</strain>
    </source>
</reference>
<protein>
    <submittedName>
        <fullName evidence="2">Uncharacterized protein</fullName>
    </submittedName>
</protein>
<evidence type="ECO:0000256" key="1">
    <source>
        <dbReference type="SAM" id="MobiDB-lite"/>
    </source>
</evidence>
<organism evidence="2">
    <name type="scientific">Phaeomonas parva</name>
    <dbReference type="NCBI Taxonomy" id="124430"/>
    <lineage>
        <taxon>Eukaryota</taxon>
        <taxon>Sar</taxon>
        <taxon>Stramenopiles</taxon>
        <taxon>Ochrophyta</taxon>
        <taxon>Pinguiophyceae</taxon>
        <taxon>Pinguiochrysidales</taxon>
        <taxon>Pinguiochrysidaceae</taxon>
        <taxon>Phaeomonas</taxon>
    </lineage>
</organism>
<dbReference type="EMBL" id="HBGJ01036180">
    <property type="protein sequence ID" value="CAD9264482.1"/>
    <property type="molecule type" value="Transcribed_RNA"/>
</dbReference>
<proteinExistence type="predicted"/>
<name>A0A7S1XXM3_9STRA</name>
<accession>A0A7S1XXM3</accession>